<protein>
    <submittedName>
        <fullName evidence="1">Uncharacterized protein</fullName>
    </submittedName>
</protein>
<dbReference type="EMBL" id="FOXQ01000001">
    <property type="protein sequence ID" value="SFP74180.1"/>
    <property type="molecule type" value="Genomic_DNA"/>
</dbReference>
<evidence type="ECO:0000313" key="1">
    <source>
        <dbReference type="EMBL" id="SFP74180.1"/>
    </source>
</evidence>
<evidence type="ECO:0000313" key="2">
    <source>
        <dbReference type="Proteomes" id="UP000199031"/>
    </source>
</evidence>
<sequence length="43" mass="4984">MVKSAIYSLIDKKLIKGLARKGFTNFITTDELYKLREDLHNKA</sequence>
<dbReference type="STRING" id="1465490.SAMN05444277_101944"/>
<proteinExistence type="predicted"/>
<accession>A0A1I5STU1</accession>
<organism evidence="1 2">
    <name type="scientific">Parafilimonas terrae</name>
    <dbReference type="NCBI Taxonomy" id="1465490"/>
    <lineage>
        <taxon>Bacteria</taxon>
        <taxon>Pseudomonadati</taxon>
        <taxon>Bacteroidota</taxon>
        <taxon>Chitinophagia</taxon>
        <taxon>Chitinophagales</taxon>
        <taxon>Chitinophagaceae</taxon>
        <taxon>Parafilimonas</taxon>
    </lineage>
</organism>
<dbReference type="Proteomes" id="UP000199031">
    <property type="component" value="Unassembled WGS sequence"/>
</dbReference>
<name>A0A1I5STU1_9BACT</name>
<gene>
    <name evidence="1" type="ORF">SAMN05444277_101944</name>
</gene>
<dbReference type="AlphaFoldDB" id="A0A1I5STU1"/>
<reference evidence="1 2" key="1">
    <citation type="submission" date="2016-10" db="EMBL/GenBank/DDBJ databases">
        <authorList>
            <person name="de Groot N.N."/>
        </authorList>
    </citation>
    <scope>NUCLEOTIDE SEQUENCE [LARGE SCALE GENOMIC DNA]</scope>
    <source>
        <strain evidence="1 2">DSM 28286</strain>
    </source>
</reference>
<keyword evidence="2" id="KW-1185">Reference proteome</keyword>